<dbReference type="Gene3D" id="3.30.2090.10">
    <property type="entry name" value="Multidrug efflux transporter AcrB TolC docking domain, DN and DC subdomains"/>
    <property type="match status" value="2"/>
</dbReference>
<dbReference type="SUPFAM" id="SSF82866">
    <property type="entry name" value="Multidrug efflux transporter AcrB transmembrane domain"/>
    <property type="match status" value="2"/>
</dbReference>
<dbReference type="Gene3D" id="1.20.1640.10">
    <property type="entry name" value="Multidrug efflux transporter AcrB transmembrane domain"/>
    <property type="match status" value="2"/>
</dbReference>
<dbReference type="Gene3D" id="3.30.70.1430">
    <property type="entry name" value="Multidrug efflux transporter AcrB pore domain"/>
    <property type="match status" value="2"/>
</dbReference>
<dbReference type="PRINTS" id="PR00702">
    <property type="entry name" value="ACRIFLAVINRP"/>
</dbReference>
<feature type="transmembrane region" description="Helical" evidence="2">
    <location>
        <begin position="17"/>
        <end position="35"/>
    </location>
</feature>
<keyword evidence="4" id="KW-1185">Reference proteome</keyword>
<accession>A0ABQ5MIH0</accession>
<keyword evidence="2" id="KW-0812">Transmembrane</keyword>
<keyword evidence="2" id="KW-0472">Membrane</keyword>
<keyword evidence="1" id="KW-0175">Coiled coil</keyword>
<feature type="transmembrane region" description="Helical" evidence="2">
    <location>
        <begin position="990"/>
        <end position="1019"/>
    </location>
</feature>
<feature type="transmembrane region" description="Helical" evidence="2">
    <location>
        <begin position="867"/>
        <end position="886"/>
    </location>
</feature>
<keyword evidence="2" id="KW-1133">Transmembrane helix</keyword>
<feature type="transmembrane region" description="Helical" evidence="2">
    <location>
        <begin position="347"/>
        <end position="378"/>
    </location>
</feature>
<organism evidence="3 4">
    <name type="scientific">Neptunitalea lumnitzerae</name>
    <dbReference type="NCBI Taxonomy" id="2965509"/>
    <lineage>
        <taxon>Bacteria</taxon>
        <taxon>Pseudomonadati</taxon>
        <taxon>Bacteroidota</taxon>
        <taxon>Flavobacteriia</taxon>
        <taxon>Flavobacteriales</taxon>
        <taxon>Flavobacteriaceae</taxon>
        <taxon>Neptunitalea</taxon>
    </lineage>
</organism>
<feature type="coiled-coil region" evidence="1">
    <location>
        <begin position="153"/>
        <end position="180"/>
    </location>
</feature>
<feature type="transmembrane region" description="Helical" evidence="2">
    <location>
        <begin position="384"/>
        <end position="408"/>
    </location>
</feature>
<comment type="caution">
    <text evidence="3">The sequence shown here is derived from an EMBL/GenBank/DDBJ whole genome shotgun (WGS) entry which is preliminary data.</text>
</comment>
<evidence type="ECO:0000256" key="1">
    <source>
        <dbReference type="SAM" id="Coils"/>
    </source>
</evidence>
<feature type="transmembrane region" description="Helical" evidence="2">
    <location>
        <begin position="919"/>
        <end position="943"/>
    </location>
</feature>
<reference evidence="3" key="1">
    <citation type="submission" date="2022-07" db="EMBL/GenBank/DDBJ databases">
        <title>Taxonomy of Novel Oxalotrophic and Methylotrophic Bacteria.</title>
        <authorList>
            <person name="Sahin N."/>
            <person name="Tani A."/>
        </authorList>
    </citation>
    <scope>NUCLEOTIDE SEQUENCE</scope>
    <source>
        <strain evidence="3">Y10</strain>
    </source>
</reference>
<evidence type="ECO:0000313" key="3">
    <source>
        <dbReference type="EMBL" id="GLB49184.1"/>
    </source>
</evidence>
<dbReference type="InterPro" id="IPR027463">
    <property type="entry name" value="AcrB_DN_DC_subdom"/>
</dbReference>
<evidence type="ECO:0000313" key="4">
    <source>
        <dbReference type="Proteomes" id="UP001143543"/>
    </source>
</evidence>
<dbReference type="Proteomes" id="UP001143543">
    <property type="component" value="Unassembled WGS sequence"/>
</dbReference>
<dbReference type="InterPro" id="IPR001036">
    <property type="entry name" value="Acrflvin-R"/>
</dbReference>
<dbReference type="Gene3D" id="3.30.70.1320">
    <property type="entry name" value="Multidrug efflux transporter AcrB pore domain like"/>
    <property type="match status" value="1"/>
</dbReference>
<sequence length="1033" mass="115854">MKHKTNNIVAWAMEYKAVPLSVAFVLVIFGIYSLFMMPRNEFPDFTVRQGLVIGVYPGATSEQVEKNLTTKVEEYLFSFNEVNKEKTYSYSRDGMMYIYVEIENRVGHDASQQFWNKLKHGLLVFQQTELPKAVRGVIVNSDFGDTAAIILSIESDTRTYKDLETHVKEIEDELRQIDDMAKISHSGNLQEQIGIYIDNEKLAHYGISPGLVMQILQKQGNVVPAGSLEGEIIERPIHLDTFYTTESDLAQQIIKTDEDGNAIRLNDIAEITREYEDEDSYIRVNGAKSMIITMEMAKGRNIVQFGEEVDENLARIEQSLPDDITITRLADQPAVVDHSITHFMKEFLYALIGVIIVAILLLPFRVASVAAATIPITITATLAIMYLCGLELNTVTLAALVVVLGIVVDDPIVVIDNHVEKLDHGMSVWDAAKNSAIELFPSVFTATLAISATFLPLIFFMEGVAADFIGDFPITIMIALFLSLMISMVVVPFFNTVFIRRGLHKDEEKKKDKKSMLDRLQSFFNKQINNSMKRWKLTLFLGIGAIVVGVLLFSGLTQQLFPIIERNQLAIEISLPEGYNLDETGNVVKDVEDILANDERVVSYASFIGTSSPRFHTLYAPKLPAKNYAQILVNTIDDDATEEILEEYQEKYSDSIPGAYVRMKQLDMIVAPAPIEIRIFGEDIDSLKYASEKIETIAKTTPNTTWVRTSFNENKNGINLKIKKDEASRLGLTKEDIANAVGMNTEGLTASQIWEDDYAINIRVKTNHTNNMSVSDLERLSVIVPNLRTVVPLRQVAEISPKWDEGQLVHRNGVRCLTVRVDIKKGMVANEILPHIQKEIQNIQLPEGVKIGYGGELEMQAENEPPMALSLGLSVIIIFLILIWHFKSFKHAFLSFLTMPLSVFGAALGLMVMQYPFGFTSFIGLLALCGIVVRNGIILIDFADELRSEGQSVKEAAIHAAERRMRPIFLTSSAAAVGVIPMIMSRSTLWGPLGTVICFGLMMSMILTLFVLPVMYWLFFRKEDEHKTVNHEN</sequence>
<protein>
    <submittedName>
        <fullName evidence="3">Multidrug transporter AcrB</fullName>
    </submittedName>
</protein>
<feature type="transmembrane region" description="Helical" evidence="2">
    <location>
        <begin position="964"/>
        <end position="984"/>
    </location>
</feature>
<feature type="transmembrane region" description="Helical" evidence="2">
    <location>
        <begin position="472"/>
        <end position="499"/>
    </location>
</feature>
<dbReference type="SUPFAM" id="SSF82693">
    <property type="entry name" value="Multidrug efflux transporter AcrB pore domain, PN1, PN2, PC1 and PC2 subdomains"/>
    <property type="match status" value="3"/>
</dbReference>
<dbReference type="SUPFAM" id="SSF82714">
    <property type="entry name" value="Multidrug efflux transporter AcrB TolC docking domain, DN and DC subdomains"/>
    <property type="match status" value="2"/>
</dbReference>
<dbReference type="EMBL" id="BRVO01000002">
    <property type="protein sequence ID" value="GLB49184.1"/>
    <property type="molecule type" value="Genomic_DNA"/>
</dbReference>
<feature type="transmembrane region" description="Helical" evidence="2">
    <location>
        <begin position="439"/>
        <end position="460"/>
    </location>
</feature>
<dbReference type="Gene3D" id="3.30.70.1440">
    <property type="entry name" value="Multidrug efflux transporter AcrB pore domain"/>
    <property type="match status" value="1"/>
</dbReference>
<evidence type="ECO:0000256" key="2">
    <source>
        <dbReference type="SAM" id="Phobius"/>
    </source>
</evidence>
<gene>
    <name evidence="3" type="ORF">Y10_15520</name>
</gene>
<dbReference type="PANTHER" id="PTHR32063">
    <property type="match status" value="1"/>
</dbReference>
<feature type="transmembrane region" description="Helical" evidence="2">
    <location>
        <begin position="537"/>
        <end position="556"/>
    </location>
</feature>
<dbReference type="Pfam" id="PF00873">
    <property type="entry name" value="ACR_tran"/>
    <property type="match status" value="1"/>
</dbReference>
<name>A0ABQ5MIH0_9FLAO</name>
<dbReference type="PANTHER" id="PTHR32063:SF18">
    <property type="entry name" value="CATION EFFLUX SYSTEM PROTEIN"/>
    <property type="match status" value="1"/>
</dbReference>
<proteinExistence type="predicted"/>
<dbReference type="RefSeq" id="WP_281764828.1">
    <property type="nucleotide sequence ID" value="NZ_BRVO01000002.1"/>
</dbReference>
<feature type="transmembrane region" description="Helical" evidence="2">
    <location>
        <begin position="893"/>
        <end position="913"/>
    </location>
</feature>